<dbReference type="EMBL" id="JAVXUP010000844">
    <property type="protein sequence ID" value="KAK3019921.1"/>
    <property type="molecule type" value="Genomic_DNA"/>
</dbReference>
<proteinExistence type="inferred from homology"/>
<dbReference type="InterPro" id="IPR036291">
    <property type="entry name" value="NAD(P)-bd_dom_sf"/>
</dbReference>
<sequence>MGPIALSFGKLPCIVVLEDVDYQNRTMAGSLMPKIEHFRLEGKVALITGAARGVGESIARMFAKQGAKVVIADILVLLDDLGQSVCSDMCPEVASFIYCDVSVESDIKNAVNATVGESNWDKERVRAVSLLPPRKSCNPTF</sequence>
<dbReference type="GO" id="GO:0009688">
    <property type="term" value="P:abscisic acid biosynthetic process"/>
    <property type="evidence" value="ECO:0007669"/>
    <property type="project" value="TreeGrafter"/>
</dbReference>
<evidence type="ECO:0000313" key="3">
    <source>
        <dbReference type="Proteomes" id="UP001188597"/>
    </source>
</evidence>
<comment type="caution">
    <text evidence="2">The sequence shown here is derived from an EMBL/GenBank/DDBJ whole genome shotgun (WGS) entry which is preliminary data.</text>
</comment>
<dbReference type="GO" id="GO:0005829">
    <property type="term" value="C:cytosol"/>
    <property type="evidence" value="ECO:0007669"/>
    <property type="project" value="TreeGrafter"/>
</dbReference>
<organism evidence="2 3">
    <name type="scientific">Escallonia herrerae</name>
    <dbReference type="NCBI Taxonomy" id="1293975"/>
    <lineage>
        <taxon>Eukaryota</taxon>
        <taxon>Viridiplantae</taxon>
        <taxon>Streptophyta</taxon>
        <taxon>Embryophyta</taxon>
        <taxon>Tracheophyta</taxon>
        <taxon>Spermatophyta</taxon>
        <taxon>Magnoliopsida</taxon>
        <taxon>eudicotyledons</taxon>
        <taxon>Gunneridae</taxon>
        <taxon>Pentapetalae</taxon>
        <taxon>asterids</taxon>
        <taxon>campanulids</taxon>
        <taxon>Escalloniales</taxon>
        <taxon>Escalloniaceae</taxon>
        <taxon>Escallonia</taxon>
    </lineage>
</organism>
<dbReference type="InterPro" id="IPR002347">
    <property type="entry name" value="SDR_fam"/>
</dbReference>
<evidence type="ECO:0000256" key="1">
    <source>
        <dbReference type="ARBA" id="ARBA00006484"/>
    </source>
</evidence>
<evidence type="ECO:0000313" key="2">
    <source>
        <dbReference type="EMBL" id="KAK3019921.1"/>
    </source>
</evidence>
<reference evidence="2" key="1">
    <citation type="submission" date="2022-12" db="EMBL/GenBank/DDBJ databases">
        <title>Draft genome assemblies for two species of Escallonia (Escalloniales).</title>
        <authorList>
            <person name="Chanderbali A."/>
            <person name="Dervinis C."/>
            <person name="Anghel I."/>
            <person name="Soltis D."/>
            <person name="Soltis P."/>
            <person name="Zapata F."/>
        </authorList>
    </citation>
    <scope>NUCLEOTIDE SEQUENCE</scope>
    <source>
        <strain evidence="2">UCBG64.0493</strain>
        <tissue evidence="2">Leaf</tissue>
    </source>
</reference>
<dbReference type="GO" id="GO:0010301">
    <property type="term" value="F:xanthoxin dehydrogenase (NAD+) activity"/>
    <property type="evidence" value="ECO:0007669"/>
    <property type="project" value="TreeGrafter"/>
</dbReference>
<name>A0AA89B2U1_9ASTE</name>
<dbReference type="Proteomes" id="UP001188597">
    <property type="component" value="Unassembled WGS sequence"/>
</dbReference>
<protein>
    <submittedName>
        <fullName evidence="2">Uncharacterized protein</fullName>
    </submittedName>
</protein>
<dbReference type="Gene3D" id="3.40.50.720">
    <property type="entry name" value="NAD(P)-binding Rossmann-like Domain"/>
    <property type="match status" value="1"/>
</dbReference>
<dbReference type="Pfam" id="PF00106">
    <property type="entry name" value="adh_short"/>
    <property type="match status" value="1"/>
</dbReference>
<dbReference type="PANTHER" id="PTHR42820">
    <property type="entry name" value="SHORT-CHAIN DEHYDROGENASE REDUCTASE"/>
    <property type="match status" value="1"/>
</dbReference>
<gene>
    <name evidence="2" type="ORF">RJ639_004904</name>
</gene>
<dbReference type="PANTHER" id="PTHR42820:SF1">
    <property type="entry name" value="SHORT-CHAIN DEHYDROGENASE_REDUCTASE FAMILY PROTEIN"/>
    <property type="match status" value="1"/>
</dbReference>
<keyword evidence="3" id="KW-1185">Reference proteome</keyword>
<comment type="similarity">
    <text evidence="1">Belongs to the short-chain dehydrogenases/reductases (SDR) family.</text>
</comment>
<dbReference type="AlphaFoldDB" id="A0AA89B2U1"/>
<accession>A0AA89B2U1</accession>
<dbReference type="SUPFAM" id="SSF51735">
    <property type="entry name" value="NAD(P)-binding Rossmann-fold domains"/>
    <property type="match status" value="1"/>
</dbReference>